<comment type="subcellular location">
    <subcellularLocation>
        <location evidence="5">Cytoplasm</location>
    </subcellularLocation>
</comment>
<keyword evidence="8" id="KW-1185">Reference proteome</keyword>
<evidence type="ECO:0000256" key="2">
    <source>
        <dbReference type="ARBA" id="ARBA00022741"/>
    </source>
</evidence>
<evidence type="ECO:0000256" key="1">
    <source>
        <dbReference type="ARBA" id="ARBA00009018"/>
    </source>
</evidence>
<reference evidence="8" key="1">
    <citation type="submission" date="2016-12" db="EMBL/GenBank/DDBJ databases">
        <authorList>
            <person name="Varghese N."/>
            <person name="Submissions S."/>
        </authorList>
    </citation>
    <scope>NUCLEOTIDE SEQUENCE [LARGE SCALE GENOMIC DNA]</scope>
    <source>
        <strain evidence="8">DSM 18830</strain>
    </source>
</reference>
<keyword evidence="5 7" id="KW-0418">Kinase</keyword>
<evidence type="ECO:0000313" key="7">
    <source>
        <dbReference type="EMBL" id="SHO72917.1"/>
    </source>
</evidence>
<evidence type="ECO:0000256" key="6">
    <source>
        <dbReference type="NCBIfam" id="TIGR00152"/>
    </source>
</evidence>
<dbReference type="EC" id="2.7.1.24" evidence="5 6"/>
<dbReference type="PANTHER" id="PTHR10695">
    <property type="entry name" value="DEPHOSPHO-COA KINASE-RELATED"/>
    <property type="match status" value="1"/>
</dbReference>
<dbReference type="GO" id="GO:0015937">
    <property type="term" value="P:coenzyme A biosynthetic process"/>
    <property type="evidence" value="ECO:0007669"/>
    <property type="project" value="UniProtKB-UniRule"/>
</dbReference>
<dbReference type="Pfam" id="PF01121">
    <property type="entry name" value="CoaE"/>
    <property type="match status" value="1"/>
</dbReference>
<dbReference type="Proteomes" id="UP000184611">
    <property type="component" value="Unassembled WGS sequence"/>
</dbReference>
<evidence type="ECO:0000256" key="4">
    <source>
        <dbReference type="ARBA" id="ARBA00022993"/>
    </source>
</evidence>
<dbReference type="EMBL" id="FRYK01000002">
    <property type="protein sequence ID" value="SHO72917.1"/>
    <property type="molecule type" value="Genomic_DNA"/>
</dbReference>
<dbReference type="UniPathway" id="UPA00241">
    <property type="reaction ID" value="UER00356"/>
</dbReference>
<dbReference type="GO" id="GO:0004140">
    <property type="term" value="F:dephospho-CoA kinase activity"/>
    <property type="evidence" value="ECO:0007669"/>
    <property type="project" value="UniProtKB-UniRule"/>
</dbReference>
<feature type="binding site" evidence="5">
    <location>
        <begin position="12"/>
        <end position="17"/>
    </location>
    <ligand>
        <name>ATP</name>
        <dbReference type="ChEBI" id="CHEBI:30616"/>
    </ligand>
</feature>
<dbReference type="AlphaFoldDB" id="A0A1M7ZWC6"/>
<dbReference type="PROSITE" id="PS51219">
    <property type="entry name" value="DPCK"/>
    <property type="match status" value="1"/>
</dbReference>
<name>A0A1M7ZWC6_9FLAO</name>
<dbReference type="InterPro" id="IPR001977">
    <property type="entry name" value="Depp_CoAkinase"/>
</dbReference>
<comment type="function">
    <text evidence="5">Catalyzes the phosphorylation of the 3'-hydroxyl group of dephosphocoenzyme A to form coenzyme A.</text>
</comment>
<accession>A0A1M7ZWC6</accession>
<dbReference type="CDD" id="cd02022">
    <property type="entry name" value="DPCK"/>
    <property type="match status" value="1"/>
</dbReference>
<comment type="similarity">
    <text evidence="1 5">Belongs to the CoaE family.</text>
</comment>
<keyword evidence="2 5" id="KW-0547">Nucleotide-binding</keyword>
<dbReference type="OrthoDB" id="9812943at2"/>
<gene>
    <name evidence="5" type="primary">coaE</name>
    <name evidence="7" type="ORF">SAMN05443547_1263</name>
</gene>
<keyword evidence="3 5" id="KW-0067">ATP-binding</keyword>
<dbReference type="InterPro" id="IPR027417">
    <property type="entry name" value="P-loop_NTPase"/>
</dbReference>
<dbReference type="PANTHER" id="PTHR10695:SF46">
    <property type="entry name" value="BIFUNCTIONAL COENZYME A SYNTHASE-RELATED"/>
    <property type="match status" value="1"/>
</dbReference>
<dbReference type="NCBIfam" id="TIGR00152">
    <property type="entry name" value="dephospho-CoA kinase"/>
    <property type="match status" value="1"/>
</dbReference>
<sequence length="195" mass="22072">MTRIIGLTGGIGSGKSTVANYIASKGIPVYIADEEAKKLMNSEQLLTKIQAIFEENIMTDSGNLDRKKIAEIVFNAPEKLTELNKIVHPAVKIHFDNWVKLHKNNPFVIKEAAILFESGGNLTCDKVILVTAPEELRIERAMKRDKVDRASVMKRIQNQWSEEEKIKRSDFIVNNLDLKTTLNKIDQILKILSKQ</sequence>
<dbReference type="GO" id="GO:0005524">
    <property type="term" value="F:ATP binding"/>
    <property type="evidence" value="ECO:0007669"/>
    <property type="project" value="UniProtKB-UniRule"/>
</dbReference>
<evidence type="ECO:0000256" key="5">
    <source>
        <dbReference type="HAMAP-Rule" id="MF_00376"/>
    </source>
</evidence>
<dbReference type="GO" id="GO:0005737">
    <property type="term" value="C:cytoplasm"/>
    <property type="evidence" value="ECO:0007669"/>
    <property type="project" value="UniProtKB-SubCell"/>
</dbReference>
<keyword evidence="4 5" id="KW-0173">Coenzyme A biosynthesis</keyword>
<organism evidence="7 8">
    <name type="scientific">Flavobacterium cucumis</name>
    <dbReference type="NCBI Taxonomy" id="416016"/>
    <lineage>
        <taxon>Bacteria</taxon>
        <taxon>Pseudomonadati</taxon>
        <taxon>Bacteroidota</taxon>
        <taxon>Flavobacteriia</taxon>
        <taxon>Flavobacteriales</taxon>
        <taxon>Flavobacteriaceae</taxon>
        <taxon>Flavobacterium</taxon>
    </lineage>
</organism>
<keyword evidence="5" id="KW-0808">Transferase</keyword>
<evidence type="ECO:0000313" key="8">
    <source>
        <dbReference type="Proteomes" id="UP000184611"/>
    </source>
</evidence>
<dbReference type="RefSeq" id="WP_073582587.1">
    <property type="nucleotide sequence ID" value="NZ_CBCSEA010000004.1"/>
</dbReference>
<dbReference type="HAMAP" id="MF_00376">
    <property type="entry name" value="Dephospho_CoA_kinase"/>
    <property type="match status" value="1"/>
</dbReference>
<dbReference type="Gene3D" id="3.40.50.300">
    <property type="entry name" value="P-loop containing nucleotide triphosphate hydrolases"/>
    <property type="match status" value="1"/>
</dbReference>
<evidence type="ECO:0000256" key="3">
    <source>
        <dbReference type="ARBA" id="ARBA00022840"/>
    </source>
</evidence>
<protein>
    <recommendedName>
        <fullName evidence="5 6">Dephospho-CoA kinase</fullName>
        <ecNumber evidence="5 6">2.7.1.24</ecNumber>
    </recommendedName>
    <alternativeName>
        <fullName evidence="5">Dephosphocoenzyme A kinase</fullName>
    </alternativeName>
</protein>
<dbReference type="SUPFAM" id="SSF52540">
    <property type="entry name" value="P-loop containing nucleoside triphosphate hydrolases"/>
    <property type="match status" value="1"/>
</dbReference>
<comment type="pathway">
    <text evidence="5">Cofactor biosynthesis; coenzyme A biosynthesis; CoA from (R)-pantothenate: step 5/5.</text>
</comment>
<comment type="catalytic activity">
    <reaction evidence="5">
        <text>3'-dephospho-CoA + ATP = ADP + CoA + H(+)</text>
        <dbReference type="Rhea" id="RHEA:18245"/>
        <dbReference type="ChEBI" id="CHEBI:15378"/>
        <dbReference type="ChEBI" id="CHEBI:30616"/>
        <dbReference type="ChEBI" id="CHEBI:57287"/>
        <dbReference type="ChEBI" id="CHEBI:57328"/>
        <dbReference type="ChEBI" id="CHEBI:456216"/>
        <dbReference type="EC" id="2.7.1.24"/>
    </reaction>
</comment>
<dbReference type="STRING" id="416016.SAMN05443547_1263"/>
<proteinExistence type="inferred from homology"/>
<keyword evidence="5" id="KW-0963">Cytoplasm</keyword>